<keyword evidence="4" id="KW-0862">Zinc</keyword>
<keyword evidence="3 5" id="KW-0863">Zinc-finger</keyword>
<dbReference type="AlphaFoldDB" id="A0A811ZA98"/>
<accession>A0A811ZA98</accession>
<dbReference type="InterPro" id="IPR013087">
    <property type="entry name" value="Znf_C2H2_type"/>
</dbReference>
<dbReference type="GO" id="GO:0000977">
    <property type="term" value="F:RNA polymerase II transcription regulatory region sequence-specific DNA binding"/>
    <property type="evidence" value="ECO:0007669"/>
    <property type="project" value="TreeGrafter"/>
</dbReference>
<evidence type="ECO:0000256" key="4">
    <source>
        <dbReference type="ARBA" id="ARBA00022833"/>
    </source>
</evidence>
<evidence type="ECO:0000256" key="1">
    <source>
        <dbReference type="ARBA" id="ARBA00022723"/>
    </source>
</evidence>
<evidence type="ECO:0000256" key="3">
    <source>
        <dbReference type="ARBA" id="ARBA00022771"/>
    </source>
</evidence>
<dbReference type="SUPFAM" id="SSF57667">
    <property type="entry name" value="beta-beta-alpha zinc fingers"/>
    <property type="match status" value="1"/>
</dbReference>
<keyword evidence="1" id="KW-0479">Metal-binding</keyword>
<dbReference type="Proteomes" id="UP000645828">
    <property type="component" value="Unassembled WGS sequence"/>
</dbReference>
<dbReference type="PROSITE" id="PS00028">
    <property type="entry name" value="ZINC_FINGER_C2H2_1"/>
    <property type="match status" value="1"/>
</dbReference>
<name>A0A811ZA98_NYCPR</name>
<evidence type="ECO:0000313" key="8">
    <source>
        <dbReference type="EMBL" id="CAD7685632.1"/>
    </source>
</evidence>
<dbReference type="Gene3D" id="3.30.160.60">
    <property type="entry name" value="Classic Zinc Finger"/>
    <property type="match status" value="1"/>
</dbReference>
<gene>
    <name evidence="8" type="ORF">NYPRO_LOCUS18425</name>
</gene>
<evidence type="ECO:0000256" key="5">
    <source>
        <dbReference type="PROSITE-ProRule" id="PRU00042"/>
    </source>
</evidence>
<feature type="domain" description="C2H2-type" evidence="7">
    <location>
        <begin position="139"/>
        <end position="166"/>
    </location>
</feature>
<dbReference type="PANTHER" id="PTHR24409:SF295">
    <property type="entry name" value="AZ2-RELATED"/>
    <property type="match status" value="1"/>
</dbReference>
<dbReference type="InterPro" id="IPR036236">
    <property type="entry name" value="Znf_C2H2_sf"/>
</dbReference>
<proteinExistence type="predicted"/>
<evidence type="ECO:0000313" key="9">
    <source>
        <dbReference type="Proteomes" id="UP000645828"/>
    </source>
</evidence>
<evidence type="ECO:0000256" key="2">
    <source>
        <dbReference type="ARBA" id="ARBA00022737"/>
    </source>
</evidence>
<sequence>MDPVTYLEIAISPCGLDYSPIWPWHQHYPSDSRRRHIHPYSSGISRIADRVNGIFFLISYSSCSMRQPDKIFCPIEVHIAEDVPIVAEVHAISEDYGMETIPLRVSKTKLMRKPPAKVCKILDMSQQHMMLKPKCTDSNMCQICKESFSTNMLLIEHTKLHEEDPYICKYCNYKTVIFENLSWHTVDTQFSDLYWCEQCNVQLFSSSEFNLHFQEYSCDDSTSVICGFHSRLHTNVTRYAAIEHTKFFPYVCDDSVKGFSRQTEDLKMYLDFKHSVDLPHKYSDCLMRFGNERELLSQFQSMTQLFSLTFIMLTNLIFWRC</sequence>
<keyword evidence="6" id="KW-0812">Transmembrane</keyword>
<feature type="transmembrane region" description="Helical" evidence="6">
    <location>
        <begin position="301"/>
        <end position="319"/>
    </location>
</feature>
<dbReference type="PROSITE" id="PS50157">
    <property type="entry name" value="ZINC_FINGER_C2H2_2"/>
    <property type="match status" value="1"/>
</dbReference>
<organism evidence="8 9">
    <name type="scientific">Nyctereutes procyonoides</name>
    <name type="common">Raccoon dog</name>
    <name type="synonym">Canis procyonoides</name>
    <dbReference type="NCBI Taxonomy" id="34880"/>
    <lineage>
        <taxon>Eukaryota</taxon>
        <taxon>Metazoa</taxon>
        <taxon>Chordata</taxon>
        <taxon>Craniata</taxon>
        <taxon>Vertebrata</taxon>
        <taxon>Euteleostomi</taxon>
        <taxon>Mammalia</taxon>
        <taxon>Eutheria</taxon>
        <taxon>Laurasiatheria</taxon>
        <taxon>Carnivora</taxon>
        <taxon>Caniformia</taxon>
        <taxon>Canidae</taxon>
        <taxon>Nyctereutes</taxon>
    </lineage>
</organism>
<reference evidence="8" key="1">
    <citation type="submission" date="2020-12" db="EMBL/GenBank/DDBJ databases">
        <authorList>
            <consortium name="Molecular Ecology Group"/>
        </authorList>
    </citation>
    <scope>NUCLEOTIDE SEQUENCE</scope>
    <source>
        <strain evidence="8">TBG_1078</strain>
    </source>
</reference>
<dbReference type="EMBL" id="CAJHUB010000760">
    <property type="protein sequence ID" value="CAD7685632.1"/>
    <property type="molecule type" value="Genomic_DNA"/>
</dbReference>
<keyword evidence="6" id="KW-0472">Membrane</keyword>
<protein>
    <submittedName>
        <fullName evidence="8">(raccoon dog) hypothetical protein</fullName>
    </submittedName>
</protein>
<keyword evidence="9" id="KW-1185">Reference proteome</keyword>
<keyword evidence="2" id="KW-0677">Repeat</keyword>
<keyword evidence="6" id="KW-1133">Transmembrane helix</keyword>
<dbReference type="GO" id="GO:0000981">
    <property type="term" value="F:DNA-binding transcription factor activity, RNA polymerase II-specific"/>
    <property type="evidence" value="ECO:0007669"/>
    <property type="project" value="TreeGrafter"/>
</dbReference>
<dbReference type="GO" id="GO:0008270">
    <property type="term" value="F:zinc ion binding"/>
    <property type="evidence" value="ECO:0007669"/>
    <property type="project" value="UniProtKB-KW"/>
</dbReference>
<dbReference type="GO" id="GO:0005634">
    <property type="term" value="C:nucleus"/>
    <property type="evidence" value="ECO:0007669"/>
    <property type="project" value="TreeGrafter"/>
</dbReference>
<evidence type="ECO:0000256" key="6">
    <source>
        <dbReference type="SAM" id="Phobius"/>
    </source>
</evidence>
<evidence type="ECO:0000259" key="7">
    <source>
        <dbReference type="PROSITE" id="PS50157"/>
    </source>
</evidence>
<dbReference type="PANTHER" id="PTHR24409">
    <property type="entry name" value="ZINC FINGER PROTEIN 142"/>
    <property type="match status" value="1"/>
</dbReference>
<comment type="caution">
    <text evidence="8">The sequence shown here is derived from an EMBL/GenBank/DDBJ whole genome shotgun (WGS) entry which is preliminary data.</text>
</comment>